<proteinExistence type="predicted"/>
<geneLocation type="mitochondrion" evidence="1"/>
<reference evidence="1" key="1">
    <citation type="journal article" date="2015" name="Genome Biol. Evol.">
        <title>Organellar Genomes of White Spruce (Picea glauca): Assembly and Annotation.</title>
        <authorList>
            <person name="Jackman S.D."/>
            <person name="Warren R.L."/>
            <person name="Gibb E.A."/>
            <person name="Vandervalk B.P."/>
            <person name="Mohamadi H."/>
            <person name="Chu J."/>
            <person name="Raymond A."/>
            <person name="Pleasance S."/>
            <person name="Coope R."/>
            <person name="Wildung M.R."/>
            <person name="Ritland C.E."/>
            <person name="Bousquet J."/>
            <person name="Jones S.J."/>
            <person name="Bohlmann J."/>
            <person name="Birol I."/>
        </authorList>
    </citation>
    <scope>NUCLEOTIDE SEQUENCE [LARGE SCALE GENOMIC DNA]</scope>
    <source>
        <tissue evidence="1">Flushing bud</tissue>
    </source>
</reference>
<dbReference type="AlphaFoldDB" id="A0A124GNT7"/>
<protein>
    <submittedName>
        <fullName evidence="1">Uncharacterized protein</fullName>
    </submittedName>
</protein>
<evidence type="ECO:0000313" key="1">
    <source>
        <dbReference type="EMBL" id="KUM49823.1"/>
    </source>
</evidence>
<sequence>MTRCLHEVRAKLLIARRTSTDNDKLRWSSLVCNAVKASKPSQIWGNLLSAGYISISRLYALDSSSLSLTN</sequence>
<name>A0A124GNT7_PICGL</name>
<organism evidence="1">
    <name type="scientific">Picea glauca</name>
    <name type="common">White spruce</name>
    <name type="synonym">Pinus glauca</name>
    <dbReference type="NCBI Taxonomy" id="3330"/>
    <lineage>
        <taxon>Eukaryota</taxon>
        <taxon>Viridiplantae</taxon>
        <taxon>Streptophyta</taxon>
        <taxon>Embryophyta</taxon>
        <taxon>Tracheophyta</taxon>
        <taxon>Spermatophyta</taxon>
        <taxon>Pinopsida</taxon>
        <taxon>Pinidae</taxon>
        <taxon>Conifers I</taxon>
        <taxon>Pinales</taxon>
        <taxon>Pinaceae</taxon>
        <taxon>Picea</taxon>
    </lineage>
</organism>
<comment type="caution">
    <text evidence="1">The sequence shown here is derived from an EMBL/GenBank/DDBJ whole genome shotgun (WGS) entry which is preliminary data.</text>
</comment>
<dbReference type="EMBL" id="LKAM01000002">
    <property type="protein sequence ID" value="KUM49823.1"/>
    <property type="molecule type" value="Genomic_DNA"/>
</dbReference>
<gene>
    <name evidence="1" type="ORF">ABT39_MTgene3050</name>
</gene>
<accession>A0A124GNT7</accession>
<keyword evidence="1" id="KW-0496">Mitochondrion</keyword>